<protein>
    <submittedName>
        <fullName evidence="1">DUF5947 family protein</fullName>
    </submittedName>
</protein>
<comment type="caution">
    <text evidence="1">The sequence shown here is derived from an EMBL/GenBank/DDBJ whole genome shotgun (WGS) entry which is preliminary data.</text>
</comment>
<accession>A0ABP5C4H8</accession>
<sequence>MTTGLPRFLTRPAPEYRPGERCEMCAEPIGDEHSHVANLADRGILCACRGCALLFTRRGAAGGKFLTVPDRYLHQADLAGAARLWESTSIPVRMAFFFTNSTLGQTVAFYPSPAGATESLLTLADWDELLEANPAFADLRDDVEALLINKRDEAFEGFLVPIDRCYELAGLVKLHWRGFDGGTTAWGHIDRFFAELRDRGGSGGGHG</sequence>
<gene>
    <name evidence="1" type="ORF">GCM10009754_29650</name>
</gene>
<name>A0ABP5C4H8_9PSEU</name>
<evidence type="ECO:0000313" key="2">
    <source>
        <dbReference type="Proteomes" id="UP001501116"/>
    </source>
</evidence>
<organism evidence="1 2">
    <name type="scientific">Amycolatopsis minnesotensis</name>
    <dbReference type="NCBI Taxonomy" id="337894"/>
    <lineage>
        <taxon>Bacteria</taxon>
        <taxon>Bacillati</taxon>
        <taxon>Actinomycetota</taxon>
        <taxon>Actinomycetes</taxon>
        <taxon>Pseudonocardiales</taxon>
        <taxon>Pseudonocardiaceae</taxon>
        <taxon>Amycolatopsis</taxon>
    </lineage>
</organism>
<evidence type="ECO:0000313" key="1">
    <source>
        <dbReference type="EMBL" id="GAA1957579.1"/>
    </source>
</evidence>
<dbReference type="InterPro" id="IPR045991">
    <property type="entry name" value="DUF5947"/>
</dbReference>
<proteinExistence type="predicted"/>
<dbReference type="Pfam" id="PF19372">
    <property type="entry name" value="DUF5947"/>
    <property type="match status" value="1"/>
</dbReference>
<dbReference type="EMBL" id="BAAANN010000010">
    <property type="protein sequence ID" value="GAA1957579.1"/>
    <property type="molecule type" value="Genomic_DNA"/>
</dbReference>
<reference evidence="2" key="1">
    <citation type="journal article" date="2019" name="Int. J. Syst. Evol. Microbiol.">
        <title>The Global Catalogue of Microorganisms (GCM) 10K type strain sequencing project: providing services to taxonomists for standard genome sequencing and annotation.</title>
        <authorList>
            <consortium name="The Broad Institute Genomics Platform"/>
            <consortium name="The Broad Institute Genome Sequencing Center for Infectious Disease"/>
            <person name="Wu L."/>
            <person name="Ma J."/>
        </authorList>
    </citation>
    <scope>NUCLEOTIDE SEQUENCE [LARGE SCALE GENOMIC DNA]</scope>
    <source>
        <strain evidence="2">JCM 14545</strain>
    </source>
</reference>
<dbReference type="Proteomes" id="UP001501116">
    <property type="component" value="Unassembled WGS sequence"/>
</dbReference>
<keyword evidence="2" id="KW-1185">Reference proteome</keyword>
<dbReference type="RefSeq" id="WP_344417951.1">
    <property type="nucleotide sequence ID" value="NZ_BAAANN010000010.1"/>
</dbReference>